<protein>
    <recommendedName>
        <fullName evidence="1">VWFA domain-containing protein</fullName>
    </recommendedName>
</protein>
<dbReference type="Proteomes" id="UP000800039">
    <property type="component" value="Unassembled WGS sequence"/>
</dbReference>
<dbReference type="OrthoDB" id="3789175at2759"/>
<dbReference type="Pfam" id="PF00092">
    <property type="entry name" value="VWA"/>
    <property type="match status" value="1"/>
</dbReference>
<dbReference type="PROSITE" id="PS50234">
    <property type="entry name" value="VWFA"/>
    <property type="match status" value="1"/>
</dbReference>
<dbReference type="Gene3D" id="3.40.50.410">
    <property type="entry name" value="von Willebrand factor, type A domain"/>
    <property type="match status" value="1"/>
</dbReference>
<dbReference type="SUPFAM" id="SSF53300">
    <property type="entry name" value="vWA-like"/>
    <property type="match status" value="1"/>
</dbReference>
<dbReference type="InterPro" id="IPR036465">
    <property type="entry name" value="vWFA_dom_sf"/>
</dbReference>
<dbReference type="EMBL" id="ML976618">
    <property type="protein sequence ID" value="KAF1841325.1"/>
    <property type="molecule type" value="Genomic_DNA"/>
</dbReference>
<accession>A0A9P4L4C3</accession>
<evidence type="ECO:0000313" key="2">
    <source>
        <dbReference type="EMBL" id="KAF1841325.1"/>
    </source>
</evidence>
<comment type="caution">
    <text evidence="2">The sequence shown here is derived from an EMBL/GenBank/DDBJ whole genome shotgun (WGS) entry which is preliminary data.</text>
</comment>
<dbReference type="GeneID" id="63846608"/>
<evidence type="ECO:0000259" key="1">
    <source>
        <dbReference type="PROSITE" id="PS50234"/>
    </source>
</evidence>
<dbReference type="CDD" id="cd00198">
    <property type="entry name" value="vWFA"/>
    <property type="match status" value="1"/>
</dbReference>
<gene>
    <name evidence="2" type="ORF">K460DRAFT_292463</name>
</gene>
<dbReference type="InterPro" id="IPR038765">
    <property type="entry name" value="Papain-like_cys_pep_sf"/>
</dbReference>
<organism evidence="2 3">
    <name type="scientific">Cucurbitaria berberidis CBS 394.84</name>
    <dbReference type="NCBI Taxonomy" id="1168544"/>
    <lineage>
        <taxon>Eukaryota</taxon>
        <taxon>Fungi</taxon>
        <taxon>Dikarya</taxon>
        <taxon>Ascomycota</taxon>
        <taxon>Pezizomycotina</taxon>
        <taxon>Dothideomycetes</taxon>
        <taxon>Pleosporomycetidae</taxon>
        <taxon>Pleosporales</taxon>
        <taxon>Pleosporineae</taxon>
        <taxon>Cucurbitariaceae</taxon>
        <taxon>Cucurbitaria</taxon>
    </lineage>
</organism>
<dbReference type="Gene3D" id="3.90.70.10">
    <property type="entry name" value="Cysteine proteinases"/>
    <property type="match status" value="1"/>
</dbReference>
<feature type="domain" description="VWFA" evidence="1">
    <location>
        <begin position="270"/>
        <end position="383"/>
    </location>
</feature>
<sequence length="722" mass="79466">MATNSSSKATPTIEPPTAIVGCLLDVSGSMRKVLETGTGDGRATERLRAVLRAALKLARAEQRHNPNALMFVGAFGMKNKQAPVVDLCGIVEALLQGTNGPGDVRTGHEHLVALANERNVPHITKYIQEKLTEEQARIVHAHLRRNPDMVQEFVDSIPPPDKLRNMEIAGAGAKMYGPLLGASVGSVFGPVGTIAGAVVGGVVGLIGVDTAKDHAVEDSEALKLARRICDEWLLDFKDLTARSVADVVLLLERVQDHSSLERNARGRTLLDELKPHLYGWTPMKLAMTKALNLFREHRALEARVLVTISDGESTDGDPLPIVKELKQEKVTIASIFLTADTSIPRRQLHDHSRGSRYVGEHTLFNMASKTAVTQHPIPVLSSMGWEIPSSGECALYTAVCSSDALEEFCSVLLSARFRETDALLDILGRMDLDSYINDEHMRTRNNPSDQGQTSTCYAHAIAAVLHMAMLRIFERDGGCPSIAKIRSQILKELPPGPDGRNVEEVLEKAAGWYRPLRFRRVDQDGARQAVLHRRPVLATYRLSISGWEAFSEHFQTPSTRTSILSETRMAQHRFLTDGGGHAVVLVKCDPRSLTFLNSWGSQWGNNGSFSIENATVLEPSGAPEWACMHFYDIYWLESDLTVKEREAYNAHADERVRARATKHPEIFELEIQCPLCKRNAPIADFTGSVRSAVCPLCNRGFRPAPGHLVQALYARAGLSDVV</sequence>
<proteinExistence type="predicted"/>
<dbReference type="RefSeq" id="XP_040783888.1">
    <property type="nucleotide sequence ID" value="XM_040929356.1"/>
</dbReference>
<dbReference type="AlphaFoldDB" id="A0A9P4L4C3"/>
<dbReference type="InterPro" id="IPR002035">
    <property type="entry name" value="VWF_A"/>
</dbReference>
<dbReference type="SUPFAM" id="SSF54001">
    <property type="entry name" value="Cysteine proteinases"/>
    <property type="match status" value="1"/>
</dbReference>
<name>A0A9P4L4C3_9PLEO</name>
<keyword evidence="3" id="KW-1185">Reference proteome</keyword>
<evidence type="ECO:0000313" key="3">
    <source>
        <dbReference type="Proteomes" id="UP000800039"/>
    </source>
</evidence>
<reference evidence="2" key="1">
    <citation type="submission" date="2020-01" db="EMBL/GenBank/DDBJ databases">
        <authorList>
            <consortium name="DOE Joint Genome Institute"/>
            <person name="Haridas S."/>
            <person name="Albert R."/>
            <person name="Binder M."/>
            <person name="Bloem J."/>
            <person name="Labutti K."/>
            <person name="Salamov A."/>
            <person name="Andreopoulos B."/>
            <person name="Baker S.E."/>
            <person name="Barry K."/>
            <person name="Bills G."/>
            <person name="Bluhm B.H."/>
            <person name="Cannon C."/>
            <person name="Castanera R."/>
            <person name="Culley D.E."/>
            <person name="Daum C."/>
            <person name="Ezra D."/>
            <person name="Gonzalez J.B."/>
            <person name="Henrissat B."/>
            <person name="Kuo A."/>
            <person name="Liang C."/>
            <person name="Lipzen A."/>
            <person name="Lutzoni F."/>
            <person name="Magnuson J."/>
            <person name="Mondo S."/>
            <person name="Nolan M."/>
            <person name="Ohm R."/>
            <person name="Pangilinan J."/>
            <person name="Park H.-J."/>
            <person name="Ramirez L."/>
            <person name="Alfaro M."/>
            <person name="Sun H."/>
            <person name="Tritt A."/>
            <person name="Yoshinaga Y."/>
            <person name="Zwiers L.-H."/>
            <person name="Turgeon B.G."/>
            <person name="Goodwin S.B."/>
            <person name="Spatafora J.W."/>
            <person name="Crous P.W."/>
            <person name="Grigoriev I.V."/>
        </authorList>
    </citation>
    <scope>NUCLEOTIDE SEQUENCE</scope>
    <source>
        <strain evidence="2">CBS 394.84</strain>
    </source>
</reference>